<accession>A0A5K8A094</accession>
<proteinExistence type="predicted"/>
<gene>
    <name evidence="1" type="ORF">DSCO28_65210</name>
</gene>
<dbReference type="Proteomes" id="UP000425960">
    <property type="component" value="Chromosome"/>
</dbReference>
<dbReference type="EMBL" id="AP021876">
    <property type="protein sequence ID" value="BBO85955.1"/>
    <property type="molecule type" value="Genomic_DNA"/>
</dbReference>
<reference evidence="1 2" key="1">
    <citation type="submission" date="2019-11" db="EMBL/GenBank/DDBJ databases">
        <title>Comparative genomics of hydrocarbon-degrading Desulfosarcina strains.</title>
        <authorList>
            <person name="Watanabe M."/>
            <person name="Kojima H."/>
            <person name="Fukui M."/>
        </authorList>
    </citation>
    <scope>NUCLEOTIDE SEQUENCE [LARGE SCALE GENOMIC DNA]</scope>
    <source>
        <strain evidence="1 2">28bB2T</strain>
    </source>
</reference>
<dbReference type="AlphaFoldDB" id="A0A5K8A094"/>
<organism evidence="1 2">
    <name type="scientific">Desulfosarcina ovata subsp. sediminis</name>
    <dbReference type="NCBI Taxonomy" id="885957"/>
    <lineage>
        <taxon>Bacteria</taxon>
        <taxon>Pseudomonadati</taxon>
        <taxon>Thermodesulfobacteriota</taxon>
        <taxon>Desulfobacteria</taxon>
        <taxon>Desulfobacterales</taxon>
        <taxon>Desulfosarcinaceae</taxon>
        <taxon>Desulfosarcina</taxon>
    </lineage>
</organism>
<evidence type="ECO:0000313" key="1">
    <source>
        <dbReference type="EMBL" id="BBO85955.1"/>
    </source>
</evidence>
<sequence>MDQKVIQHHKDRLLKAIPLISRYIDKFNSINKRWAGAITAGMIEAGCMKAEAASLFGPLIQDMRSTKIKYGEIQEQLVDAIIFEMVKKVVFEITDAAKFAINILKRNLFERTADVGYLATDAEIVSFLKLVRDAKKDDELDRRAGFVRERLGDYRYEYTVYDEIIILDEAGRVQANLDPNNRITASRDPLLRETQAIDLHHDLSEDKYVETFRDSDLRPGHGKALVYSQKIEDPEQHSALGTLCLCFDFKDEMAGIFKDLNEGNDQIVVAILDARGSVMSSNRPEILPLAARVPVDLDTDFRFLAFNGKNYLAATVATDGYQGFYGLTWYALAMIDLGSAFQADPAADALDASIESKLQYFSKELSAIKGASEVLLDDMKLDSINGQVKASKYQAKAFVEVLHFVKWIGEEIDDLFSAAIRNLQTTIVSSLFNDVQFRAFQGNNIADRNLYERANDVCWWALTPMFRELLTKHKDHGLSESERQALTGNLQYINDLYTPYLRLVLADTQGTVVATSIPPEDLEERFVEPDMPSGQAFVGMSLERDLVRKALGLASSKAYCVSDFAPSMLYGGRPTYIYSTAVRDLQNDRRTVGVIQIVFDAEPQFQAMLTDVLPKDENKAVVAGSFGVFADRSRSIVATTDPDYPVGSQLPLPGALFQRSKGERDSTIVELGGRSYALGLQVSEGYREYKRGDGYLNDLICMIFVPI</sequence>
<dbReference type="RefSeq" id="WP_155325408.1">
    <property type="nucleotide sequence ID" value="NZ_AP021876.1"/>
</dbReference>
<dbReference type="KEGG" id="dov:DSCO28_65210"/>
<evidence type="ECO:0000313" key="2">
    <source>
        <dbReference type="Proteomes" id="UP000425960"/>
    </source>
</evidence>
<evidence type="ECO:0008006" key="3">
    <source>
        <dbReference type="Google" id="ProtNLM"/>
    </source>
</evidence>
<protein>
    <recommendedName>
        <fullName evidence="3">Chemotaxis protein CheW</fullName>
    </recommendedName>
</protein>
<name>A0A5K8A094_9BACT</name>